<name>A0A1Q3CDK0_CEPFO</name>
<keyword evidence="3 6" id="KW-0187">Copper transport</keyword>
<dbReference type="Pfam" id="PF04145">
    <property type="entry name" value="Ctr"/>
    <property type="match status" value="2"/>
</dbReference>
<evidence type="ECO:0000313" key="8">
    <source>
        <dbReference type="Proteomes" id="UP000187406"/>
    </source>
</evidence>
<evidence type="ECO:0000256" key="3">
    <source>
        <dbReference type="ARBA" id="ARBA00022796"/>
    </source>
</evidence>
<dbReference type="PANTHER" id="PTHR12483">
    <property type="entry name" value="SOLUTE CARRIER FAMILY 31 COPPER TRANSPORTERS"/>
    <property type="match status" value="1"/>
</dbReference>
<dbReference type="GO" id="GO:0005375">
    <property type="term" value="F:copper ion transmembrane transporter activity"/>
    <property type="evidence" value="ECO:0007669"/>
    <property type="project" value="UniProtKB-UniRule"/>
</dbReference>
<keyword evidence="2 6" id="KW-0812">Transmembrane</keyword>
<evidence type="ECO:0000256" key="6">
    <source>
        <dbReference type="RuleBase" id="RU367022"/>
    </source>
</evidence>
<dbReference type="Proteomes" id="UP000187406">
    <property type="component" value="Unassembled WGS sequence"/>
</dbReference>
<evidence type="ECO:0000256" key="5">
    <source>
        <dbReference type="ARBA" id="ARBA00023136"/>
    </source>
</evidence>
<gene>
    <name evidence="7" type="ORF">CFOL_v3_21794</name>
</gene>
<keyword evidence="6" id="KW-0813">Transport</keyword>
<dbReference type="OrthoDB" id="73901at2759"/>
<dbReference type="GO" id="GO:0005886">
    <property type="term" value="C:plasma membrane"/>
    <property type="evidence" value="ECO:0007669"/>
    <property type="project" value="TreeGrafter"/>
</dbReference>
<comment type="subcellular location">
    <subcellularLocation>
        <location evidence="6">Membrane</location>
        <topology evidence="6">Multi-pass membrane protein</topology>
    </subcellularLocation>
</comment>
<dbReference type="InterPro" id="IPR007274">
    <property type="entry name" value="Cop_transporter"/>
</dbReference>
<dbReference type="EMBL" id="BDDD01001772">
    <property type="protein sequence ID" value="GAV78326.1"/>
    <property type="molecule type" value="Genomic_DNA"/>
</dbReference>
<dbReference type="PANTHER" id="PTHR12483:SF24">
    <property type="entry name" value="COPPER TRANSPORTER 2-RELATED"/>
    <property type="match status" value="1"/>
</dbReference>
<feature type="transmembrane region" description="Helical" evidence="6">
    <location>
        <begin position="97"/>
        <end position="125"/>
    </location>
</feature>
<evidence type="ECO:0000256" key="1">
    <source>
        <dbReference type="ARBA" id="ARBA00006921"/>
    </source>
</evidence>
<keyword evidence="6" id="KW-0186">Copper</keyword>
<proteinExistence type="inferred from homology"/>
<keyword evidence="4 6" id="KW-1133">Transmembrane helix</keyword>
<reference evidence="8" key="1">
    <citation type="submission" date="2016-04" db="EMBL/GenBank/DDBJ databases">
        <title>Cephalotus genome sequencing.</title>
        <authorList>
            <person name="Fukushima K."/>
            <person name="Hasebe M."/>
            <person name="Fang X."/>
        </authorList>
    </citation>
    <scope>NUCLEOTIDE SEQUENCE [LARGE SCALE GENOMIC DNA]</scope>
    <source>
        <strain evidence="8">cv. St1</strain>
    </source>
</reference>
<accession>A0A1Q3CDK0</accession>
<evidence type="ECO:0000256" key="2">
    <source>
        <dbReference type="ARBA" id="ARBA00022692"/>
    </source>
</evidence>
<organism evidence="7 8">
    <name type="scientific">Cephalotus follicularis</name>
    <name type="common">Albany pitcher plant</name>
    <dbReference type="NCBI Taxonomy" id="3775"/>
    <lineage>
        <taxon>Eukaryota</taxon>
        <taxon>Viridiplantae</taxon>
        <taxon>Streptophyta</taxon>
        <taxon>Embryophyta</taxon>
        <taxon>Tracheophyta</taxon>
        <taxon>Spermatophyta</taxon>
        <taxon>Magnoliopsida</taxon>
        <taxon>eudicotyledons</taxon>
        <taxon>Gunneridae</taxon>
        <taxon>Pentapetalae</taxon>
        <taxon>rosids</taxon>
        <taxon>fabids</taxon>
        <taxon>Oxalidales</taxon>
        <taxon>Cephalotaceae</taxon>
        <taxon>Cephalotus</taxon>
    </lineage>
</organism>
<sequence length="147" mass="16747">MAGMEEMAPSPQMFNGPMMRHRMMMHMAFYWGTEAEVLFSDWPGRDKRMYAVSLVLVFVLAFLAELTHCRFFKPHSNHVVARFFQTFLHCIRVGLNYLVMLALMSFNAGVYLVAVAGHTLGFFLFGSRVFMKSSCPAKTSDIPPMSC</sequence>
<dbReference type="AlphaFoldDB" id="A0A1Q3CDK0"/>
<keyword evidence="6" id="KW-0406">Ion transport</keyword>
<keyword evidence="5 6" id="KW-0472">Membrane</keyword>
<comment type="caution">
    <text evidence="7">The sequence shown here is derived from an EMBL/GenBank/DDBJ whole genome shotgun (WGS) entry which is preliminary data.</text>
</comment>
<evidence type="ECO:0000313" key="7">
    <source>
        <dbReference type="EMBL" id="GAV78326.1"/>
    </source>
</evidence>
<keyword evidence="8" id="KW-1185">Reference proteome</keyword>
<dbReference type="InParanoid" id="A0A1Q3CDK0"/>
<comment type="similarity">
    <text evidence="1 6">Belongs to the copper transporter (Ctr) (TC 1.A.56) family. SLC31A subfamily.</text>
</comment>
<evidence type="ECO:0000256" key="4">
    <source>
        <dbReference type="ARBA" id="ARBA00022989"/>
    </source>
</evidence>
<protein>
    <recommendedName>
        <fullName evidence="6">Copper transport protein</fullName>
    </recommendedName>
</protein>